<reference evidence="1" key="1">
    <citation type="submission" date="2020-05" db="UniProtKB">
        <authorList>
            <consortium name="EnsemblMetazoa"/>
        </authorList>
    </citation>
    <scope>IDENTIFICATION</scope>
    <source>
        <strain evidence="1">SANGQUA</strain>
    </source>
</reference>
<sequence>MMNLSLIGKRKIFLNHKTKSQENQSKNRYL</sequence>
<evidence type="ECO:0000313" key="1">
    <source>
        <dbReference type="EnsemblMetazoa" id="AQUA015340-PA"/>
    </source>
</evidence>
<keyword evidence="2" id="KW-1185">Reference proteome</keyword>
<protein>
    <submittedName>
        <fullName evidence="1">Uncharacterized protein</fullName>
    </submittedName>
</protein>
<dbReference type="VEuPathDB" id="VectorBase:AQUA015340"/>
<dbReference type="EnsemblMetazoa" id="AQUA015340-RA">
    <property type="protein sequence ID" value="AQUA015340-PA"/>
    <property type="gene ID" value="AQUA015340"/>
</dbReference>
<name>A0A182XU59_ANOQN</name>
<organism evidence="1 2">
    <name type="scientific">Anopheles quadriannulatus</name>
    <name type="common">Mosquito</name>
    <dbReference type="NCBI Taxonomy" id="34691"/>
    <lineage>
        <taxon>Eukaryota</taxon>
        <taxon>Metazoa</taxon>
        <taxon>Ecdysozoa</taxon>
        <taxon>Arthropoda</taxon>
        <taxon>Hexapoda</taxon>
        <taxon>Insecta</taxon>
        <taxon>Pterygota</taxon>
        <taxon>Neoptera</taxon>
        <taxon>Endopterygota</taxon>
        <taxon>Diptera</taxon>
        <taxon>Nematocera</taxon>
        <taxon>Culicoidea</taxon>
        <taxon>Culicidae</taxon>
        <taxon>Anophelinae</taxon>
        <taxon>Anopheles</taxon>
    </lineage>
</organism>
<dbReference type="Proteomes" id="UP000076407">
    <property type="component" value="Unassembled WGS sequence"/>
</dbReference>
<proteinExistence type="predicted"/>
<dbReference type="AlphaFoldDB" id="A0A182XU59"/>
<evidence type="ECO:0000313" key="2">
    <source>
        <dbReference type="Proteomes" id="UP000076407"/>
    </source>
</evidence>
<accession>A0A182XU59</accession>